<organism evidence="2 3">
    <name type="scientific">Cytobacillus pseudoceanisediminis</name>
    <dbReference type="NCBI Taxonomy" id="3051614"/>
    <lineage>
        <taxon>Bacteria</taxon>
        <taxon>Bacillati</taxon>
        <taxon>Bacillota</taxon>
        <taxon>Bacilli</taxon>
        <taxon>Bacillales</taxon>
        <taxon>Bacillaceae</taxon>
        <taxon>Cytobacillus</taxon>
    </lineage>
</organism>
<protein>
    <recommendedName>
        <fullName evidence="4">Fur-regulated basic protein B</fullName>
    </recommendedName>
</protein>
<proteinExistence type="predicted"/>
<feature type="region of interest" description="Disordered" evidence="1">
    <location>
        <begin position="27"/>
        <end position="53"/>
    </location>
</feature>
<dbReference type="EMBL" id="CP151651">
    <property type="protein sequence ID" value="WZP09074.1"/>
    <property type="molecule type" value="Genomic_DNA"/>
</dbReference>
<gene>
    <name evidence="2" type="ORF">AADC60_08100</name>
</gene>
<reference evidence="2 3" key="1">
    <citation type="submission" date="2024-04" db="EMBL/GenBank/DDBJ databases">
        <title>Screening of coral probiotics and analysis of their probiotic properties.</title>
        <authorList>
            <person name="Wang S."/>
        </authorList>
    </citation>
    <scope>NUCLEOTIDE SEQUENCE [LARGE SCALE GENOMIC DNA]</scope>
    <source>
        <strain evidence="2 3">GXU-Z9</strain>
    </source>
</reference>
<sequence length="53" mass="6387">MFNKGKNLDNKRKNALEIIREWQEVLEKQSSDSKTRNKKINKLNNRNRVSKDE</sequence>
<name>A0ABZ2ZNU5_9BACI</name>
<accession>A0ABZ2ZNU5</accession>
<evidence type="ECO:0000256" key="1">
    <source>
        <dbReference type="SAM" id="MobiDB-lite"/>
    </source>
</evidence>
<keyword evidence="3" id="KW-1185">Reference proteome</keyword>
<evidence type="ECO:0000313" key="2">
    <source>
        <dbReference type="EMBL" id="WZP09074.1"/>
    </source>
</evidence>
<evidence type="ECO:0008006" key="4">
    <source>
        <dbReference type="Google" id="ProtNLM"/>
    </source>
</evidence>
<dbReference type="RefSeq" id="WP_342026037.1">
    <property type="nucleotide sequence ID" value="NZ_CP151651.1"/>
</dbReference>
<evidence type="ECO:0000313" key="3">
    <source>
        <dbReference type="Proteomes" id="UP001472074"/>
    </source>
</evidence>
<dbReference type="Proteomes" id="UP001472074">
    <property type="component" value="Chromosome"/>
</dbReference>